<dbReference type="AlphaFoldDB" id="A0A5S3PWQ4"/>
<dbReference type="Gene3D" id="3.10.450.50">
    <property type="match status" value="1"/>
</dbReference>
<sequence length="149" mass="17013">MNHNQRLFTILFVAIISANCIAQDSKQEVLNVVNTFFKTMQEKDSIAFNNLFLKNAYAYSIRGQGDSARVKSSILKASNSENILEERLSEEEITIHVNKNVAAVWAPYDFWIDDKHSHCGYEVFTLIKKKAGWKIASLTYSVEQDTCNK</sequence>
<organism evidence="2 3">
    <name type="scientific">Maribacter algarum</name>
    <name type="common">ex Zhang et al. 2020</name>
    <dbReference type="NCBI Taxonomy" id="2578118"/>
    <lineage>
        <taxon>Bacteria</taxon>
        <taxon>Pseudomonadati</taxon>
        <taxon>Bacteroidota</taxon>
        <taxon>Flavobacteriia</taxon>
        <taxon>Flavobacteriales</taxon>
        <taxon>Flavobacteriaceae</taxon>
        <taxon>Maribacter</taxon>
    </lineage>
</organism>
<protein>
    <recommendedName>
        <fullName evidence="4">Nuclear transport factor 2 family protein</fullName>
    </recommendedName>
</protein>
<proteinExistence type="predicted"/>
<keyword evidence="3" id="KW-1185">Reference proteome</keyword>
<evidence type="ECO:0008006" key="4">
    <source>
        <dbReference type="Google" id="ProtNLM"/>
    </source>
</evidence>
<dbReference type="SUPFAM" id="SSF54427">
    <property type="entry name" value="NTF2-like"/>
    <property type="match status" value="1"/>
</dbReference>
<dbReference type="Proteomes" id="UP000310314">
    <property type="component" value="Unassembled WGS sequence"/>
</dbReference>
<evidence type="ECO:0000313" key="2">
    <source>
        <dbReference type="EMBL" id="TMM59449.1"/>
    </source>
</evidence>
<name>A0A5S3PWQ4_9FLAO</name>
<dbReference type="Pfam" id="PF12893">
    <property type="entry name" value="Lumazine_bd_2"/>
    <property type="match status" value="1"/>
</dbReference>
<dbReference type="InterPro" id="IPR039437">
    <property type="entry name" value="FrzH/put_lumazine-bd"/>
</dbReference>
<feature type="chain" id="PRO_5024328345" description="Nuclear transport factor 2 family protein" evidence="1">
    <location>
        <begin position="23"/>
        <end position="149"/>
    </location>
</feature>
<feature type="signal peptide" evidence="1">
    <location>
        <begin position="1"/>
        <end position="22"/>
    </location>
</feature>
<accession>A0A5S3PWQ4</accession>
<comment type="caution">
    <text evidence="2">The sequence shown here is derived from an EMBL/GenBank/DDBJ whole genome shotgun (WGS) entry which is preliminary data.</text>
</comment>
<evidence type="ECO:0000313" key="3">
    <source>
        <dbReference type="Proteomes" id="UP000310314"/>
    </source>
</evidence>
<dbReference type="OrthoDB" id="117186at2"/>
<dbReference type="EMBL" id="VATY01000001">
    <property type="protein sequence ID" value="TMM59449.1"/>
    <property type="molecule type" value="Genomic_DNA"/>
</dbReference>
<dbReference type="RefSeq" id="WP_138657438.1">
    <property type="nucleotide sequence ID" value="NZ_VATY01000001.1"/>
</dbReference>
<reference evidence="2 3" key="1">
    <citation type="submission" date="2019-05" db="EMBL/GenBank/DDBJ databases">
        <authorList>
            <person name="Zhang J.-Y."/>
            <person name="Feg X."/>
            <person name="Du Z.-J."/>
        </authorList>
    </citation>
    <scope>NUCLEOTIDE SEQUENCE [LARGE SCALE GENOMIC DNA]</scope>
    <source>
        <strain evidence="2 3">RZ26</strain>
    </source>
</reference>
<keyword evidence="1" id="KW-0732">Signal</keyword>
<dbReference type="InterPro" id="IPR032710">
    <property type="entry name" value="NTF2-like_dom_sf"/>
</dbReference>
<gene>
    <name evidence="2" type="ORF">FEE95_08490</name>
</gene>
<evidence type="ECO:0000256" key="1">
    <source>
        <dbReference type="SAM" id="SignalP"/>
    </source>
</evidence>